<keyword evidence="3" id="KW-1185">Reference proteome</keyword>
<dbReference type="EMBL" id="KL142376">
    <property type="protein sequence ID" value="KDR77705.1"/>
    <property type="molecule type" value="Genomic_DNA"/>
</dbReference>
<organism evidence="2 3">
    <name type="scientific">Galerina marginata (strain CBS 339.88)</name>
    <dbReference type="NCBI Taxonomy" id="685588"/>
    <lineage>
        <taxon>Eukaryota</taxon>
        <taxon>Fungi</taxon>
        <taxon>Dikarya</taxon>
        <taxon>Basidiomycota</taxon>
        <taxon>Agaricomycotina</taxon>
        <taxon>Agaricomycetes</taxon>
        <taxon>Agaricomycetidae</taxon>
        <taxon>Agaricales</taxon>
        <taxon>Agaricineae</taxon>
        <taxon>Strophariaceae</taxon>
        <taxon>Galerina</taxon>
    </lineage>
</organism>
<evidence type="ECO:0000313" key="3">
    <source>
        <dbReference type="Proteomes" id="UP000027222"/>
    </source>
</evidence>
<dbReference type="Proteomes" id="UP000027222">
    <property type="component" value="Unassembled WGS sequence"/>
</dbReference>
<dbReference type="HOGENOM" id="CLU_1586588_0_0_1"/>
<feature type="compositionally biased region" description="Low complexity" evidence="1">
    <location>
        <begin position="15"/>
        <end position="29"/>
    </location>
</feature>
<dbReference type="AlphaFoldDB" id="A0A067T3D5"/>
<feature type="region of interest" description="Disordered" evidence="1">
    <location>
        <begin position="1"/>
        <end position="33"/>
    </location>
</feature>
<evidence type="ECO:0000256" key="1">
    <source>
        <dbReference type="SAM" id="MobiDB-lite"/>
    </source>
</evidence>
<name>A0A067T3D5_GALM3</name>
<sequence>MGAHSEPFTRPPTPVAASSSPKTSAPPESFTRDFSVLRSGCKKPFGSLRQRFRRSSQMQKQLAPVLTAPQPLQIENLHPPSDSFVPVPPLQSPLESSIESYLPETPHYQTPPTTIPVFPDNPCSTFYSSTTSTSRSRPSWFSLKSCPSHLPSPTWIEEGIAWRRKLFQ</sequence>
<proteinExistence type="predicted"/>
<evidence type="ECO:0000313" key="2">
    <source>
        <dbReference type="EMBL" id="KDR77705.1"/>
    </source>
</evidence>
<reference evidence="3" key="1">
    <citation type="journal article" date="2014" name="Proc. Natl. Acad. Sci. U.S.A.">
        <title>Extensive sampling of basidiomycete genomes demonstrates inadequacy of the white-rot/brown-rot paradigm for wood decay fungi.</title>
        <authorList>
            <person name="Riley R."/>
            <person name="Salamov A.A."/>
            <person name="Brown D.W."/>
            <person name="Nagy L.G."/>
            <person name="Floudas D."/>
            <person name="Held B.W."/>
            <person name="Levasseur A."/>
            <person name="Lombard V."/>
            <person name="Morin E."/>
            <person name="Otillar R."/>
            <person name="Lindquist E.A."/>
            <person name="Sun H."/>
            <person name="LaButti K.M."/>
            <person name="Schmutz J."/>
            <person name="Jabbour D."/>
            <person name="Luo H."/>
            <person name="Baker S.E."/>
            <person name="Pisabarro A.G."/>
            <person name="Walton J.D."/>
            <person name="Blanchette R.A."/>
            <person name="Henrissat B."/>
            <person name="Martin F."/>
            <person name="Cullen D."/>
            <person name="Hibbett D.S."/>
            <person name="Grigoriev I.V."/>
        </authorList>
    </citation>
    <scope>NUCLEOTIDE SEQUENCE [LARGE SCALE GENOMIC DNA]</scope>
    <source>
        <strain evidence="3">CBS 339.88</strain>
    </source>
</reference>
<gene>
    <name evidence="2" type="ORF">GALMADRAFT_411313</name>
</gene>
<protein>
    <submittedName>
        <fullName evidence="2">Uncharacterized protein</fullName>
    </submittedName>
</protein>
<accession>A0A067T3D5</accession>